<dbReference type="EMBL" id="MU005764">
    <property type="protein sequence ID" value="KAF2715113.1"/>
    <property type="molecule type" value="Genomic_DNA"/>
</dbReference>
<dbReference type="GO" id="GO:0005739">
    <property type="term" value="C:mitochondrion"/>
    <property type="evidence" value="ECO:0007669"/>
    <property type="project" value="TreeGrafter"/>
</dbReference>
<dbReference type="PANTHER" id="PTHR12184">
    <property type="entry name" value="UBIQUINOL-CYTOCHROME C REDUCTASE COMPLEX ASSEMBLY FACTOR 1 FAMILY MEMBER"/>
    <property type="match status" value="1"/>
</dbReference>
<evidence type="ECO:0000313" key="4">
    <source>
        <dbReference type="EMBL" id="KAF2715113.1"/>
    </source>
</evidence>
<organism evidence="4 5">
    <name type="scientific">Pleomassaria siparia CBS 279.74</name>
    <dbReference type="NCBI Taxonomy" id="1314801"/>
    <lineage>
        <taxon>Eukaryota</taxon>
        <taxon>Fungi</taxon>
        <taxon>Dikarya</taxon>
        <taxon>Ascomycota</taxon>
        <taxon>Pezizomycotina</taxon>
        <taxon>Dothideomycetes</taxon>
        <taxon>Pleosporomycetidae</taxon>
        <taxon>Pleosporales</taxon>
        <taxon>Pleomassariaceae</taxon>
        <taxon>Pleomassaria</taxon>
    </lineage>
</organism>
<evidence type="ECO:0000259" key="3">
    <source>
        <dbReference type="Pfam" id="PF03981"/>
    </source>
</evidence>
<name>A0A6G1KR70_9PLEO</name>
<dbReference type="Proteomes" id="UP000799428">
    <property type="component" value="Unassembled WGS sequence"/>
</dbReference>
<dbReference type="InterPro" id="IPR007129">
    <property type="entry name" value="Ubiqinol_cyt_c_chaperone_CPB3"/>
</dbReference>
<sequence length="316" mass="35727">MASNYTCKACSRALSRPTAITSLANGSRRKCVLPVPQPHRSLSTSQLQSAQASEAQKKKKGRTLHGELGGQQPPTPRARLISSDLRKHVPQLTETYVAYGATEKLLQECSRPGEYTIPQSVDKNGEIPEDENGVHIGVGKGWWYESLGLQPNFNNWAQITFMHMYMLQVRFRMLPESHATPWIQHMTNHAFYAAEDRLVVWHKMHSATIRQKFLKDAFAQWRGVLLAYDEGLIKSDAMLAAAVWRNLLSGREDVDFEKLAQIVGYMRKEIKRLVLASNDEVLTGAWKFEGDPGDEKDITQVMSRALQQREAPVPKK</sequence>
<comment type="similarity">
    <text evidence="1">Belongs to the CBP3 family.</text>
</comment>
<gene>
    <name evidence="4" type="ORF">K504DRAFT_396143</name>
</gene>
<proteinExistence type="inferred from homology"/>
<dbReference type="OrthoDB" id="10253878at2759"/>
<feature type="domain" description="Ubiquinol-cytochrome c chaperone" evidence="3">
    <location>
        <begin position="146"/>
        <end position="288"/>
    </location>
</feature>
<dbReference type="InterPro" id="IPR021150">
    <property type="entry name" value="Ubiq_cyt_c_chap"/>
</dbReference>
<protein>
    <recommendedName>
        <fullName evidence="3">Ubiquinol-cytochrome c chaperone domain-containing protein</fullName>
    </recommendedName>
</protein>
<evidence type="ECO:0000256" key="1">
    <source>
        <dbReference type="ARBA" id="ARBA00006407"/>
    </source>
</evidence>
<feature type="compositionally biased region" description="Low complexity" evidence="2">
    <location>
        <begin position="41"/>
        <end position="54"/>
    </location>
</feature>
<evidence type="ECO:0000256" key="2">
    <source>
        <dbReference type="SAM" id="MobiDB-lite"/>
    </source>
</evidence>
<keyword evidence="5" id="KW-1185">Reference proteome</keyword>
<feature type="region of interest" description="Disordered" evidence="2">
    <location>
        <begin position="34"/>
        <end position="77"/>
    </location>
</feature>
<dbReference type="GO" id="GO:0034551">
    <property type="term" value="P:mitochondrial respiratory chain complex III assembly"/>
    <property type="evidence" value="ECO:0007669"/>
    <property type="project" value="TreeGrafter"/>
</dbReference>
<dbReference type="PANTHER" id="PTHR12184:SF1">
    <property type="entry name" value="UBIQUINOL-CYTOCHROME-C REDUCTASE COMPLEX ASSEMBLY FACTOR 1"/>
    <property type="match status" value="1"/>
</dbReference>
<dbReference type="Pfam" id="PF03981">
    <property type="entry name" value="Ubiq_cyt_C_chap"/>
    <property type="match status" value="1"/>
</dbReference>
<accession>A0A6G1KR70</accession>
<evidence type="ECO:0000313" key="5">
    <source>
        <dbReference type="Proteomes" id="UP000799428"/>
    </source>
</evidence>
<dbReference type="AlphaFoldDB" id="A0A6G1KR70"/>
<reference evidence="4" key="1">
    <citation type="journal article" date="2020" name="Stud. Mycol.">
        <title>101 Dothideomycetes genomes: a test case for predicting lifestyles and emergence of pathogens.</title>
        <authorList>
            <person name="Haridas S."/>
            <person name="Albert R."/>
            <person name="Binder M."/>
            <person name="Bloem J."/>
            <person name="Labutti K."/>
            <person name="Salamov A."/>
            <person name="Andreopoulos B."/>
            <person name="Baker S."/>
            <person name="Barry K."/>
            <person name="Bills G."/>
            <person name="Bluhm B."/>
            <person name="Cannon C."/>
            <person name="Castanera R."/>
            <person name="Culley D."/>
            <person name="Daum C."/>
            <person name="Ezra D."/>
            <person name="Gonzalez J."/>
            <person name="Henrissat B."/>
            <person name="Kuo A."/>
            <person name="Liang C."/>
            <person name="Lipzen A."/>
            <person name="Lutzoni F."/>
            <person name="Magnuson J."/>
            <person name="Mondo S."/>
            <person name="Nolan M."/>
            <person name="Ohm R."/>
            <person name="Pangilinan J."/>
            <person name="Park H.-J."/>
            <person name="Ramirez L."/>
            <person name="Alfaro M."/>
            <person name="Sun H."/>
            <person name="Tritt A."/>
            <person name="Yoshinaga Y."/>
            <person name="Zwiers L.-H."/>
            <person name="Turgeon B."/>
            <person name="Goodwin S."/>
            <person name="Spatafora J."/>
            <person name="Crous P."/>
            <person name="Grigoriev I."/>
        </authorList>
    </citation>
    <scope>NUCLEOTIDE SEQUENCE</scope>
    <source>
        <strain evidence="4">CBS 279.74</strain>
    </source>
</reference>